<accession>A0A4Y2GLV0</accession>
<protein>
    <submittedName>
        <fullName evidence="1">Uncharacterized protein</fullName>
    </submittedName>
</protein>
<dbReference type="EMBL" id="BGPR01001429">
    <property type="protein sequence ID" value="GBM53685.1"/>
    <property type="molecule type" value="Genomic_DNA"/>
</dbReference>
<gene>
    <name evidence="1" type="ORF">AVEN_233659_1</name>
</gene>
<sequence>MVSFDDVWRPIACPWLSPYRCPSGIVLDVKSRLIRKEYVAPLLWCPTAMFTGPMQPRSHMHWLQRHTNNRLSREQSSFKQFARHSLAGYGPSCQQQRAATPAVALLVSSGTLQQVAIVCRCGDSPASTPLSSTGVLIPLLMVPQPMDDTTKHIQLSGNSRLSCNIPTALQRISSCKWLLLLMLSALAISDSAELSLLAN</sequence>
<organism evidence="1 2">
    <name type="scientific">Araneus ventricosus</name>
    <name type="common">Orbweaver spider</name>
    <name type="synonym">Epeira ventricosa</name>
    <dbReference type="NCBI Taxonomy" id="182803"/>
    <lineage>
        <taxon>Eukaryota</taxon>
        <taxon>Metazoa</taxon>
        <taxon>Ecdysozoa</taxon>
        <taxon>Arthropoda</taxon>
        <taxon>Chelicerata</taxon>
        <taxon>Arachnida</taxon>
        <taxon>Araneae</taxon>
        <taxon>Araneomorphae</taxon>
        <taxon>Entelegynae</taxon>
        <taxon>Araneoidea</taxon>
        <taxon>Araneidae</taxon>
        <taxon>Araneus</taxon>
    </lineage>
</organism>
<comment type="caution">
    <text evidence="1">The sequence shown here is derived from an EMBL/GenBank/DDBJ whole genome shotgun (WGS) entry which is preliminary data.</text>
</comment>
<evidence type="ECO:0000313" key="1">
    <source>
        <dbReference type="EMBL" id="GBM53685.1"/>
    </source>
</evidence>
<dbReference type="AlphaFoldDB" id="A0A4Y2GLV0"/>
<proteinExistence type="predicted"/>
<keyword evidence="2" id="KW-1185">Reference proteome</keyword>
<reference evidence="1 2" key="1">
    <citation type="journal article" date="2019" name="Sci. Rep.">
        <title>Orb-weaving spider Araneus ventricosus genome elucidates the spidroin gene catalogue.</title>
        <authorList>
            <person name="Kono N."/>
            <person name="Nakamura H."/>
            <person name="Ohtoshi R."/>
            <person name="Moran D.A.P."/>
            <person name="Shinohara A."/>
            <person name="Yoshida Y."/>
            <person name="Fujiwara M."/>
            <person name="Mori M."/>
            <person name="Tomita M."/>
            <person name="Arakawa K."/>
        </authorList>
    </citation>
    <scope>NUCLEOTIDE SEQUENCE [LARGE SCALE GENOMIC DNA]</scope>
</reference>
<dbReference type="Proteomes" id="UP000499080">
    <property type="component" value="Unassembled WGS sequence"/>
</dbReference>
<evidence type="ECO:0000313" key="2">
    <source>
        <dbReference type="Proteomes" id="UP000499080"/>
    </source>
</evidence>
<name>A0A4Y2GLV0_ARAVE</name>